<proteinExistence type="predicted"/>
<organism evidence="1 2">
    <name type="scientific">Paenibacillus rigui</name>
    <dbReference type="NCBI Taxonomy" id="554312"/>
    <lineage>
        <taxon>Bacteria</taxon>
        <taxon>Bacillati</taxon>
        <taxon>Bacillota</taxon>
        <taxon>Bacilli</taxon>
        <taxon>Bacillales</taxon>
        <taxon>Paenibacillaceae</taxon>
        <taxon>Paenibacillus</taxon>
    </lineage>
</organism>
<dbReference type="OrthoDB" id="2629056at2"/>
<evidence type="ECO:0000313" key="2">
    <source>
        <dbReference type="Proteomes" id="UP000215509"/>
    </source>
</evidence>
<gene>
    <name evidence="1" type="ORF">CF651_29515</name>
</gene>
<dbReference type="Proteomes" id="UP000215509">
    <property type="component" value="Unassembled WGS sequence"/>
</dbReference>
<dbReference type="RefSeq" id="WP_094018446.1">
    <property type="nucleotide sequence ID" value="NZ_NMQW01000057.1"/>
</dbReference>
<name>A0A229UHE2_9BACL</name>
<dbReference type="AlphaFoldDB" id="A0A229UHE2"/>
<protein>
    <submittedName>
        <fullName evidence="1">Uncharacterized protein</fullName>
    </submittedName>
</protein>
<dbReference type="EMBL" id="NMQW01000057">
    <property type="protein sequence ID" value="OXM82804.1"/>
    <property type="molecule type" value="Genomic_DNA"/>
</dbReference>
<reference evidence="1 2" key="1">
    <citation type="submission" date="2017-07" db="EMBL/GenBank/DDBJ databases">
        <title>Genome sequencing and assembly of Paenibacillus rigui.</title>
        <authorList>
            <person name="Mayilraj S."/>
        </authorList>
    </citation>
    <scope>NUCLEOTIDE SEQUENCE [LARGE SCALE GENOMIC DNA]</scope>
    <source>
        <strain evidence="1 2">JCM 16352</strain>
    </source>
</reference>
<keyword evidence="2" id="KW-1185">Reference proteome</keyword>
<accession>A0A229UHE2</accession>
<evidence type="ECO:0000313" key="1">
    <source>
        <dbReference type="EMBL" id="OXM82804.1"/>
    </source>
</evidence>
<sequence>MRSGTRAAQTTSRTKKQRLYWLLLCAAIMLLLVTIAAACESRAPGLLGGAAPGHPSFSASPSSQLIVQLGFPGEQLIVDNGNDYVWRDVSIRLNDSYLYSTPLLPRGASSIPLSEFVDADGHSFVPSAMTPHRLIVEVRSGFQGKPGYFVW</sequence>
<comment type="caution">
    <text evidence="1">The sequence shown here is derived from an EMBL/GenBank/DDBJ whole genome shotgun (WGS) entry which is preliminary data.</text>
</comment>